<name>A0A9W8JPC7_9AGAR</name>
<comment type="caution">
    <text evidence="1">The sequence shown here is derived from an EMBL/GenBank/DDBJ whole genome shotgun (WGS) entry which is preliminary data.</text>
</comment>
<reference evidence="1" key="1">
    <citation type="submission" date="2022-07" db="EMBL/GenBank/DDBJ databases">
        <title>Genome Sequence of Agrocybe chaxingu.</title>
        <authorList>
            <person name="Buettner E."/>
        </authorList>
    </citation>
    <scope>NUCLEOTIDE SEQUENCE</scope>
    <source>
        <strain evidence="1">MP-N11</strain>
    </source>
</reference>
<dbReference type="OrthoDB" id="3017086at2759"/>
<sequence>MRERDQALGPAGDGVTFEQAEKVFTKWIQVFRPVLTVSLVNALELQAYPNRCFTHVLMMTLSRNFTASTPLRTDAQIAKAFKLEDAFVVSTEEALQTIPNDELRVGLRSGMDGVIERAKEIQAKEPGRLGVPMMLLGAPGCNLIRLTPCGIEATATDLPPWNADWKNDLKVSLDSGKRF</sequence>
<dbReference type="EMBL" id="JANKHO010003067">
    <property type="protein sequence ID" value="KAJ3486420.1"/>
    <property type="molecule type" value="Genomic_DNA"/>
</dbReference>
<dbReference type="Proteomes" id="UP001148786">
    <property type="component" value="Unassembled WGS sequence"/>
</dbReference>
<evidence type="ECO:0000313" key="1">
    <source>
        <dbReference type="EMBL" id="KAJ3486420.1"/>
    </source>
</evidence>
<proteinExistence type="predicted"/>
<gene>
    <name evidence="1" type="ORF">NLJ89_g11810</name>
</gene>
<keyword evidence="2" id="KW-1185">Reference proteome</keyword>
<protein>
    <submittedName>
        <fullName evidence="1">Uncharacterized protein</fullName>
    </submittedName>
</protein>
<dbReference type="AlphaFoldDB" id="A0A9W8JPC7"/>
<evidence type="ECO:0000313" key="2">
    <source>
        <dbReference type="Proteomes" id="UP001148786"/>
    </source>
</evidence>
<organism evidence="1 2">
    <name type="scientific">Agrocybe chaxingu</name>
    <dbReference type="NCBI Taxonomy" id="84603"/>
    <lineage>
        <taxon>Eukaryota</taxon>
        <taxon>Fungi</taxon>
        <taxon>Dikarya</taxon>
        <taxon>Basidiomycota</taxon>
        <taxon>Agaricomycotina</taxon>
        <taxon>Agaricomycetes</taxon>
        <taxon>Agaricomycetidae</taxon>
        <taxon>Agaricales</taxon>
        <taxon>Agaricineae</taxon>
        <taxon>Strophariaceae</taxon>
        <taxon>Agrocybe</taxon>
    </lineage>
</organism>
<accession>A0A9W8JPC7</accession>